<proteinExistence type="predicted"/>
<name>A0A0F9IJC8_9ZZZZ</name>
<accession>A0A0F9IJC8</accession>
<evidence type="ECO:0000313" key="1">
    <source>
        <dbReference type="EMBL" id="KKM27731.1"/>
    </source>
</evidence>
<sequence length="126" mass="13854">MFVLSVGYAQDIEYADVVGQKTVTWDAVAPISPTDTINYQLWTDSDAGIVLDGETNLIVYTFTFTVEGERVLGVSTKRVAVFPTFSETVYSDINWGNVDVPVGSTPNPFVLRFIEGIQSPGNLRLQ</sequence>
<organism evidence="1">
    <name type="scientific">marine sediment metagenome</name>
    <dbReference type="NCBI Taxonomy" id="412755"/>
    <lineage>
        <taxon>unclassified sequences</taxon>
        <taxon>metagenomes</taxon>
        <taxon>ecological metagenomes</taxon>
    </lineage>
</organism>
<dbReference type="EMBL" id="LAZR01012266">
    <property type="protein sequence ID" value="KKM27731.1"/>
    <property type="molecule type" value="Genomic_DNA"/>
</dbReference>
<reference evidence="1" key="1">
    <citation type="journal article" date="2015" name="Nature">
        <title>Complex archaea that bridge the gap between prokaryotes and eukaryotes.</title>
        <authorList>
            <person name="Spang A."/>
            <person name="Saw J.H."/>
            <person name="Jorgensen S.L."/>
            <person name="Zaremba-Niedzwiedzka K."/>
            <person name="Martijn J."/>
            <person name="Lind A.E."/>
            <person name="van Eijk R."/>
            <person name="Schleper C."/>
            <person name="Guy L."/>
            <person name="Ettema T.J."/>
        </authorList>
    </citation>
    <scope>NUCLEOTIDE SEQUENCE</scope>
</reference>
<comment type="caution">
    <text evidence="1">The sequence shown here is derived from an EMBL/GenBank/DDBJ whole genome shotgun (WGS) entry which is preliminary data.</text>
</comment>
<protein>
    <submittedName>
        <fullName evidence="1">Uncharacterized protein</fullName>
    </submittedName>
</protein>
<dbReference type="AlphaFoldDB" id="A0A0F9IJC8"/>
<gene>
    <name evidence="1" type="ORF">LCGC14_1571760</name>
</gene>